<keyword evidence="6 9" id="KW-1133">Transmembrane helix</keyword>
<gene>
    <name evidence="10" type="ORF">QYF61_001282</name>
</gene>
<dbReference type="PIRSF" id="PIRSF006060">
    <property type="entry name" value="AA_transporter"/>
    <property type="match status" value="1"/>
</dbReference>
<feature type="transmembrane region" description="Helical" evidence="9">
    <location>
        <begin position="376"/>
        <end position="396"/>
    </location>
</feature>
<dbReference type="InterPro" id="IPR002293">
    <property type="entry name" value="AA/rel_permease1"/>
</dbReference>
<accession>A0AAN7S239</accession>
<protein>
    <recommendedName>
        <fullName evidence="12">Solute carrier family 7 member 13</fullName>
    </recommendedName>
</protein>
<keyword evidence="5 9" id="KW-0812">Transmembrane</keyword>
<name>A0AAN7S239_MYCAM</name>
<dbReference type="FunFam" id="1.20.1740.10:FF:000036">
    <property type="entry name" value="Solute carrier family 7 member 13"/>
    <property type="match status" value="1"/>
</dbReference>
<evidence type="ECO:0000256" key="1">
    <source>
        <dbReference type="ARBA" id="ARBA00004424"/>
    </source>
</evidence>
<dbReference type="PANTHER" id="PTHR11785">
    <property type="entry name" value="AMINO ACID TRANSPORTER"/>
    <property type="match status" value="1"/>
</dbReference>
<dbReference type="PANTHER" id="PTHR11785:SF348">
    <property type="entry name" value="ASC-TYPE AMINO ACID TRANSPORTER 2"/>
    <property type="match status" value="1"/>
</dbReference>
<feature type="transmembrane region" description="Helical" evidence="9">
    <location>
        <begin position="295"/>
        <end position="315"/>
    </location>
</feature>
<keyword evidence="8" id="KW-1015">Disulfide bond</keyword>
<dbReference type="Pfam" id="PF13520">
    <property type="entry name" value="AA_permease_2"/>
    <property type="match status" value="1"/>
</dbReference>
<evidence type="ECO:0000256" key="3">
    <source>
        <dbReference type="ARBA" id="ARBA00022448"/>
    </source>
</evidence>
<dbReference type="Gene3D" id="1.20.1740.10">
    <property type="entry name" value="Amino acid/polyamine transporter I"/>
    <property type="match status" value="1"/>
</dbReference>
<dbReference type="EMBL" id="JAUNZN010000002">
    <property type="protein sequence ID" value="KAK4825602.1"/>
    <property type="molecule type" value="Genomic_DNA"/>
</dbReference>
<feature type="transmembrane region" description="Helical" evidence="9">
    <location>
        <begin position="26"/>
        <end position="47"/>
    </location>
</feature>
<feature type="transmembrane region" description="Helical" evidence="9">
    <location>
        <begin position="252"/>
        <end position="275"/>
    </location>
</feature>
<evidence type="ECO:0000256" key="5">
    <source>
        <dbReference type="ARBA" id="ARBA00022692"/>
    </source>
</evidence>
<evidence type="ECO:0000256" key="2">
    <source>
        <dbReference type="ARBA" id="ARBA00009523"/>
    </source>
</evidence>
<reference evidence="10 11" key="1">
    <citation type="journal article" date="2023" name="J. Hered.">
        <title>Chromosome-level genome of the wood stork (Mycteria americana) provides insight into avian chromosome evolution.</title>
        <authorList>
            <person name="Flamio R. Jr."/>
            <person name="Ramstad K.M."/>
        </authorList>
    </citation>
    <scope>NUCLEOTIDE SEQUENCE [LARGE SCALE GENOMIC DNA]</scope>
    <source>
        <strain evidence="10">JAX WOST 10</strain>
    </source>
</reference>
<organism evidence="10 11">
    <name type="scientific">Mycteria americana</name>
    <name type="common">Wood stork</name>
    <dbReference type="NCBI Taxonomy" id="33587"/>
    <lineage>
        <taxon>Eukaryota</taxon>
        <taxon>Metazoa</taxon>
        <taxon>Chordata</taxon>
        <taxon>Craniata</taxon>
        <taxon>Vertebrata</taxon>
        <taxon>Euteleostomi</taxon>
        <taxon>Archelosauria</taxon>
        <taxon>Archosauria</taxon>
        <taxon>Dinosauria</taxon>
        <taxon>Saurischia</taxon>
        <taxon>Theropoda</taxon>
        <taxon>Coelurosauria</taxon>
        <taxon>Aves</taxon>
        <taxon>Neognathae</taxon>
        <taxon>Neoaves</taxon>
        <taxon>Aequornithes</taxon>
        <taxon>Ciconiiformes</taxon>
        <taxon>Ciconiidae</taxon>
        <taxon>Mycteria</taxon>
    </lineage>
</organism>
<keyword evidence="3" id="KW-0813">Transport</keyword>
<sequence>MGKGKSDDPKDGKRKEKAKMQLKRNIGYFDGVSFIIGSIVGAGIFVSPTGVLKHSLLNVGIALTIWTASGLVSLMGSLCYAELGTALPFSGGEYSHIKRGLGSLPAFVFIWTSTFTKPASNAARALLFAEYATQPFYGICPAPEVLKKCLALAVLWSLGILNGRSVKMAAWVQTVFTLLKMMALSVIAVGGIILIGGRKESLARFEDAFSSEIPNASQVAEAFFQGLYAYGGWWSLNYMAEEMKNPSRNIPLTVMTAVPAVIVFYLLVNISYLTVLTPKEIVSSVAVAVTWADRVIPSVAWIIPLSVAVSIFGALNSSMFTLGRLSYAGSQSGHLPVLISMLNVHSCTPAPAMIFSTAIASIFIIPSDLITLTNYFGFSAWLMIGLTCASLIVLRYREPHLHRPYKVNGNKLQNIFTDFFESRVFLPVPFVMVAMSFFLVLAPIVWSPNLQYVYAFLFMLGSLIVYLPFVHFKLHFAFLDKITCHLQLLLEVSPADGSAEGKCILFFQAV</sequence>
<feature type="transmembrane region" description="Helical" evidence="9">
    <location>
        <begin position="175"/>
        <end position="195"/>
    </location>
</feature>
<keyword evidence="4" id="KW-1003">Cell membrane</keyword>
<dbReference type="Proteomes" id="UP001333110">
    <property type="component" value="Unassembled WGS sequence"/>
</dbReference>
<keyword evidence="7 9" id="KW-0472">Membrane</keyword>
<proteinExistence type="inferred from homology"/>
<comment type="caution">
    <text evidence="10">The sequence shown here is derived from an EMBL/GenBank/DDBJ whole genome shotgun (WGS) entry which is preliminary data.</text>
</comment>
<dbReference type="InterPro" id="IPR050598">
    <property type="entry name" value="AminoAcid_Transporter"/>
</dbReference>
<feature type="transmembrane region" description="Helical" evidence="9">
    <location>
        <begin position="424"/>
        <end position="446"/>
    </location>
</feature>
<evidence type="ECO:0000313" key="11">
    <source>
        <dbReference type="Proteomes" id="UP001333110"/>
    </source>
</evidence>
<dbReference type="AlphaFoldDB" id="A0AAN7S239"/>
<keyword evidence="11" id="KW-1185">Reference proteome</keyword>
<feature type="transmembrane region" description="Helical" evidence="9">
    <location>
        <begin position="452"/>
        <end position="472"/>
    </location>
</feature>
<evidence type="ECO:0000256" key="7">
    <source>
        <dbReference type="ARBA" id="ARBA00023136"/>
    </source>
</evidence>
<feature type="transmembrane region" description="Helical" evidence="9">
    <location>
        <begin position="59"/>
        <end position="81"/>
    </location>
</feature>
<feature type="transmembrane region" description="Helical" evidence="9">
    <location>
        <begin position="335"/>
        <end position="364"/>
    </location>
</feature>
<evidence type="ECO:0000256" key="8">
    <source>
        <dbReference type="ARBA" id="ARBA00023157"/>
    </source>
</evidence>
<evidence type="ECO:0000256" key="6">
    <source>
        <dbReference type="ARBA" id="ARBA00022989"/>
    </source>
</evidence>
<comment type="subcellular location">
    <subcellularLocation>
        <location evidence="1">Apical cell membrane</location>
        <topology evidence="1">Multi-pass membrane protein</topology>
    </subcellularLocation>
</comment>
<evidence type="ECO:0008006" key="12">
    <source>
        <dbReference type="Google" id="ProtNLM"/>
    </source>
</evidence>
<evidence type="ECO:0000256" key="9">
    <source>
        <dbReference type="SAM" id="Phobius"/>
    </source>
</evidence>
<comment type="similarity">
    <text evidence="2">Belongs to the amino acid-polyamine-organocation (APC) superfamily.</text>
</comment>
<evidence type="ECO:0000256" key="4">
    <source>
        <dbReference type="ARBA" id="ARBA00022475"/>
    </source>
</evidence>
<dbReference type="GO" id="GO:0015179">
    <property type="term" value="F:L-amino acid transmembrane transporter activity"/>
    <property type="evidence" value="ECO:0007669"/>
    <property type="project" value="TreeGrafter"/>
</dbReference>
<evidence type="ECO:0000313" key="10">
    <source>
        <dbReference type="EMBL" id="KAK4825602.1"/>
    </source>
</evidence>
<dbReference type="GO" id="GO:0016324">
    <property type="term" value="C:apical plasma membrane"/>
    <property type="evidence" value="ECO:0007669"/>
    <property type="project" value="UniProtKB-SubCell"/>
</dbReference>